<organism evidence="3 4">
    <name type="scientific">Apiospora arundinis</name>
    <dbReference type="NCBI Taxonomy" id="335852"/>
    <lineage>
        <taxon>Eukaryota</taxon>
        <taxon>Fungi</taxon>
        <taxon>Dikarya</taxon>
        <taxon>Ascomycota</taxon>
        <taxon>Pezizomycotina</taxon>
        <taxon>Sordariomycetes</taxon>
        <taxon>Xylariomycetidae</taxon>
        <taxon>Amphisphaeriales</taxon>
        <taxon>Apiosporaceae</taxon>
        <taxon>Apiospora</taxon>
    </lineage>
</organism>
<dbReference type="PANTHER" id="PTHR31642">
    <property type="entry name" value="TRICHOTHECENE 3-O-ACETYLTRANSFERASE"/>
    <property type="match status" value="1"/>
</dbReference>
<gene>
    <name evidence="3" type="ORF">PGQ11_013735</name>
</gene>
<keyword evidence="1" id="KW-0808">Transferase</keyword>
<dbReference type="InterPro" id="IPR050317">
    <property type="entry name" value="Plant_Fungal_Acyltransferase"/>
</dbReference>
<evidence type="ECO:0000313" key="4">
    <source>
        <dbReference type="Proteomes" id="UP001390339"/>
    </source>
</evidence>
<dbReference type="PANTHER" id="PTHR31642:SF310">
    <property type="entry name" value="FATTY ALCOHOL:CAFFEOYL-COA ACYLTRANSFERASE"/>
    <property type="match status" value="1"/>
</dbReference>
<name>A0ABR2HQ80_9PEZI</name>
<dbReference type="InterPro" id="IPR054710">
    <property type="entry name" value="Tri101-like_N"/>
</dbReference>
<dbReference type="Proteomes" id="UP001390339">
    <property type="component" value="Unassembled WGS sequence"/>
</dbReference>
<dbReference type="InterPro" id="IPR023213">
    <property type="entry name" value="CAT-like_dom_sf"/>
</dbReference>
<protein>
    <recommendedName>
        <fullName evidence="2">Trichothecene 3-O-acetyltransferase-like N-terminal domain-containing protein</fullName>
    </recommendedName>
</protein>
<sequence length="478" mass="53686">MAQSETIELRPTGWETDPAEERFKLCTMDWIPVCGYNHYVLFWRLEDNVKEKAIEVLRGGIEKTLSQARHMVGKIEPDADGGYSFVKRKESTVQLNIKRYESEGGKWPSIDDIERKHYAQNALGEDLGCWGIPTMLWGERPEAELRNKPTTAGFQINLIRGGMVFSVQSHHYFSDVMGFSNFTKQLADNCAAVCNGTPFPPWDPANIDSSRFERDVPDAEMVDGPAVLGRHPDHPEQQVVLFHLPKSKAAAMKRLATPTDPNARWISTYDAMCAFIWRALSRVRAPMHKPDLTKPISWIEAVNMRTRLHNPPMPDRMMRAVVLAARSHVHPVPELTAGEVIGPESKTPLSRVAGYIRALTESCNEGLVEGLVHAIASCRDKSGISIRIDSSPPMSCFTTDHRPGDVSVLDFGFGKPLTYRHMWGHYATAGLIIIYAPVRSANPDEGCMFTITMEKELVPVICADPEWSEYFEYRGPDC</sequence>
<keyword evidence="4" id="KW-1185">Reference proteome</keyword>
<comment type="caution">
    <text evidence="3">The sequence shown here is derived from an EMBL/GenBank/DDBJ whole genome shotgun (WGS) entry which is preliminary data.</text>
</comment>
<dbReference type="EMBL" id="JAPCWZ010000009">
    <property type="protein sequence ID" value="KAK8851256.1"/>
    <property type="molecule type" value="Genomic_DNA"/>
</dbReference>
<dbReference type="Gene3D" id="3.30.559.10">
    <property type="entry name" value="Chloramphenicol acetyltransferase-like domain"/>
    <property type="match status" value="2"/>
</dbReference>
<evidence type="ECO:0000256" key="1">
    <source>
        <dbReference type="ARBA" id="ARBA00022679"/>
    </source>
</evidence>
<proteinExistence type="predicted"/>
<feature type="domain" description="Trichothecene 3-O-acetyltransferase-like N-terminal" evidence="2">
    <location>
        <begin position="39"/>
        <end position="190"/>
    </location>
</feature>
<accession>A0ABR2HQ80</accession>
<reference evidence="3 4" key="1">
    <citation type="journal article" date="2024" name="IMA Fungus">
        <title>Apiospora arundinis, a panoply of carbohydrate-active enzymes and secondary metabolites.</title>
        <authorList>
            <person name="Sorensen T."/>
            <person name="Petersen C."/>
            <person name="Muurmann A.T."/>
            <person name="Christiansen J.V."/>
            <person name="Brundto M.L."/>
            <person name="Overgaard C.K."/>
            <person name="Boysen A.T."/>
            <person name="Wollenberg R.D."/>
            <person name="Larsen T.O."/>
            <person name="Sorensen J.L."/>
            <person name="Nielsen K.L."/>
            <person name="Sondergaard T.E."/>
        </authorList>
    </citation>
    <scope>NUCLEOTIDE SEQUENCE [LARGE SCALE GENOMIC DNA]</scope>
    <source>
        <strain evidence="3 4">AAU 773</strain>
    </source>
</reference>
<dbReference type="Pfam" id="PF22664">
    <property type="entry name" value="TRI-like_N"/>
    <property type="match status" value="1"/>
</dbReference>
<evidence type="ECO:0000259" key="2">
    <source>
        <dbReference type="Pfam" id="PF22664"/>
    </source>
</evidence>
<evidence type="ECO:0000313" key="3">
    <source>
        <dbReference type="EMBL" id="KAK8851256.1"/>
    </source>
</evidence>